<gene>
    <name evidence="3" type="ORF">AWY79_08695</name>
    <name evidence="4" type="ORF">EDC59_101615</name>
</gene>
<evidence type="ECO:0000256" key="2">
    <source>
        <dbReference type="ARBA" id="ARBA00023235"/>
    </source>
</evidence>
<comment type="similarity">
    <text evidence="1">Belongs to the aspartate/glutamate racemases family.</text>
</comment>
<dbReference type="Proteomes" id="UP000055611">
    <property type="component" value="Chromosome"/>
</dbReference>
<dbReference type="GO" id="GO:0047661">
    <property type="term" value="F:amino-acid racemase activity"/>
    <property type="evidence" value="ECO:0007669"/>
    <property type="project" value="InterPro"/>
</dbReference>
<keyword evidence="2" id="KW-0413">Isomerase</keyword>
<accession>A0A126QND3</accession>
<dbReference type="InterPro" id="IPR004380">
    <property type="entry name" value="Asp_race"/>
</dbReference>
<sequence length="229" mass="24667">MKTIGLLGGMSWESSLEYYRAMNQAVKERLGGLHSAKILMNSLEFQELRDLMCAGDWDAIGDRLGAAAGVLERAGADLMVIGTNTMHKVADRVAGGVSVPLIHIADATAEEARRRGFSKVALLGTVFTMEDDFYVGRLESLGFEVLVPEAGDRRIVDRVIFEELCKGSFLDGSRAEFLRIIDALAARGAEAVILGCTEIGLLVRPGDTDVPTLDTCLIHARKAVDAALS</sequence>
<dbReference type="AlphaFoldDB" id="A0A126QND3"/>
<name>A0A126QND3_9BACT</name>
<evidence type="ECO:0000313" key="3">
    <source>
        <dbReference type="EMBL" id="AMK11188.1"/>
    </source>
</evidence>
<dbReference type="InterPro" id="IPR001920">
    <property type="entry name" value="Asp/Glu_race"/>
</dbReference>
<dbReference type="InterPro" id="IPR033134">
    <property type="entry name" value="Asp/Glu_racemase_AS_2"/>
</dbReference>
<dbReference type="RefSeq" id="WP_066802562.1">
    <property type="nucleotide sequence ID" value="NZ_CP014206.1"/>
</dbReference>
<dbReference type="InterPro" id="IPR015942">
    <property type="entry name" value="Asp/Glu/hydantoin_racemase"/>
</dbReference>
<dbReference type="NCBIfam" id="TIGR00035">
    <property type="entry name" value="asp_race"/>
    <property type="match status" value="1"/>
</dbReference>
<dbReference type="Proteomes" id="UP000295506">
    <property type="component" value="Unassembled WGS sequence"/>
</dbReference>
<evidence type="ECO:0000256" key="1">
    <source>
        <dbReference type="ARBA" id="ARBA00007847"/>
    </source>
</evidence>
<evidence type="ECO:0000313" key="5">
    <source>
        <dbReference type="Proteomes" id="UP000055611"/>
    </source>
</evidence>
<dbReference type="Gene3D" id="3.40.50.1860">
    <property type="match status" value="2"/>
</dbReference>
<dbReference type="Pfam" id="PF01177">
    <property type="entry name" value="Asp_Glu_race"/>
    <property type="match status" value="1"/>
</dbReference>
<dbReference type="PROSITE" id="PS00924">
    <property type="entry name" value="ASP_GLU_RACEMASE_2"/>
    <property type="match status" value="1"/>
</dbReference>
<proteinExistence type="inferred from homology"/>
<dbReference type="SUPFAM" id="SSF53681">
    <property type="entry name" value="Aspartate/glutamate racemase"/>
    <property type="match status" value="2"/>
</dbReference>
<dbReference type="EMBL" id="SOBK01000001">
    <property type="protein sequence ID" value="TDT92210.1"/>
    <property type="molecule type" value="Genomic_DNA"/>
</dbReference>
<evidence type="ECO:0000313" key="4">
    <source>
        <dbReference type="EMBL" id="TDT92210.1"/>
    </source>
</evidence>
<keyword evidence="5" id="KW-1185">Reference proteome</keyword>
<dbReference type="KEGG" id="dej:AWY79_08695"/>
<dbReference type="PANTHER" id="PTHR21198:SF7">
    <property type="entry name" value="ASPARTATE-GLUTAMATE RACEMASE FAMILY"/>
    <property type="match status" value="1"/>
</dbReference>
<protein>
    <submittedName>
        <fullName evidence="3 4">Racemase</fullName>
    </submittedName>
</protein>
<reference evidence="4 6" key="2">
    <citation type="submission" date="2019-03" db="EMBL/GenBank/DDBJ databases">
        <title>Genomic Encyclopedia of Type Strains, Phase IV (KMG-IV): sequencing the most valuable type-strain genomes for metagenomic binning, comparative biology and taxonomic classification.</title>
        <authorList>
            <person name="Goeker M."/>
        </authorList>
    </citation>
    <scope>NUCLEOTIDE SEQUENCE [LARGE SCALE GENOMIC DNA]</scope>
    <source>
        <strain evidence="4 6">DSM 101483</strain>
    </source>
</reference>
<evidence type="ECO:0000313" key="6">
    <source>
        <dbReference type="Proteomes" id="UP000295506"/>
    </source>
</evidence>
<organism evidence="4 6">
    <name type="scientific">Pseudodesulfovibrio indicus</name>
    <dbReference type="NCBI Taxonomy" id="1716143"/>
    <lineage>
        <taxon>Bacteria</taxon>
        <taxon>Pseudomonadati</taxon>
        <taxon>Thermodesulfobacteriota</taxon>
        <taxon>Desulfovibrionia</taxon>
        <taxon>Desulfovibrionales</taxon>
        <taxon>Desulfovibrionaceae</taxon>
    </lineage>
</organism>
<dbReference type="PANTHER" id="PTHR21198">
    <property type="entry name" value="GLUTAMATE RACEMASE"/>
    <property type="match status" value="1"/>
</dbReference>
<dbReference type="EMBL" id="CP014206">
    <property type="protein sequence ID" value="AMK11188.1"/>
    <property type="molecule type" value="Genomic_DNA"/>
</dbReference>
<reference evidence="3 5" key="1">
    <citation type="journal article" date="2016" name="Front. Microbiol.">
        <title>Genome Sequence of the Piezophilic, Mesophilic Sulfate-Reducing Bacterium Desulfovibrio indicus J2T.</title>
        <authorList>
            <person name="Cao J."/>
            <person name="Maignien L."/>
            <person name="Shao Z."/>
            <person name="Alain K."/>
            <person name="Jebbar M."/>
        </authorList>
    </citation>
    <scope>NUCLEOTIDE SEQUENCE [LARGE SCALE GENOMIC DNA]</scope>
    <source>
        <strain evidence="3 5">J2</strain>
    </source>
</reference>
<dbReference type="OrthoDB" id="9803739at2"/>